<keyword evidence="1" id="KW-0472">Membrane</keyword>
<comment type="caution">
    <text evidence="3">The sequence shown here is derived from an EMBL/GenBank/DDBJ whole genome shotgun (WGS) entry which is preliminary data.</text>
</comment>
<dbReference type="AlphaFoldDB" id="A0A4V6NCL5"/>
<dbReference type="Proteomes" id="UP000294856">
    <property type="component" value="Unassembled WGS sequence"/>
</dbReference>
<name>A0A4V6NCL5_9NOCA</name>
<dbReference type="GO" id="GO:0008236">
    <property type="term" value="F:serine-type peptidase activity"/>
    <property type="evidence" value="ECO:0007669"/>
    <property type="project" value="InterPro"/>
</dbReference>
<dbReference type="GO" id="GO:0006508">
    <property type="term" value="P:proteolysis"/>
    <property type="evidence" value="ECO:0007669"/>
    <property type="project" value="InterPro"/>
</dbReference>
<feature type="domain" description="Peptidase S9 prolyl oligopeptidase catalytic" evidence="2">
    <location>
        <begin position="145"/>
        <end position="285"/>
    </location>
</feature>
<dbReference type="InterPro" id="IPR029058">
    <property type="entry name" value="AB_hydrolase_fold"/>
</dbReference>
<evidence type="ECO:0000256" key="1">
    <source>
        <dbReference type="SAM" id="Phobius"/>
    </source>
</evidence>
<evidence type="ECO:0000259" key="2">
    <source>
        <dbReference type="Pfam" id="PF00326"/>
    </source>
</evidence>
<proteinExistence type="predicted"/>
<gene>
    <name evidence="3" type="ORF">DFR71_5927</name>
</gene>
<dbReference type="InterPro" id="IPR001375">
    <property type="entry name" value="Peptidase_S9_cat"/>
</dbReference>
<evidence type="ECO:0000313" key="4">
    <source>
        <dbReference type="Proteomes" id="UP000294856"/>
    </source>
</evidence>
<dbReference type="SUPFAM" id="SSF53474">
    <property type="entry name" value="alpha/beta-Hydrolases"/>
    <property type="match status" value="1"/>
</dbReference>
<dbReference type="Gene3D" id="3.40.50.1820">
    <property type="entry name" value="alpha/beta hydrolase"/>
    <property type="match status" value="1"/>
</dbReference>
<keyword evidence="1" id="KW-1133">Transmembrane helix</keyword>
<reference evidence="3 4" key="1">
    <citation type="submission" date="2019-03" db="EMBL/GenBank/DDBJ databases">
        <title>Genomic Encyclopedia of Type Strains, Phase IV (KMG-IV): sequencing the most valuable type-strain genomes for metagenomic binning, comparative biology and taxonomic classification.</title>
        <authorList>
            <person name="Goeker M."/>
        </authorList>
    </citation>
    <scope>NUCLEOTIDE SEQUENCE [LARGE SCALE GENOMIC DNA]</scope>
    <source>
        <strain evidence="3 4">DSM 44684</strain>
    </source>
</reference>
<keyword evidence="1" id="KW-0812">Transmembrane</keyword>
<dbReference type="EMBL" id="SMFR01000006">
    <property type="protein sequence ID" value="TCJ93285.1"/>
    <property type="molecule type" value="Genomic_DNA"/>
</dbReference>
<evidence type="ECO:0000313" key="3">
    <source>
        <dbReference type="EMBL" id="TCJ93285.1"/>
    </source>
</evidence>
<protein>
    <submittedName>
        <fullName evidence="3">Prolyl oligopeptidase family protein</fullName>
    </submittedName>
</protein>
<organism evidence="3 4">
    <name type="scientific">Nocardia alba</name>
    <dbReference type="NCBI Taxonomy" id="225051"/>
    <lineage>
        <taxon>Bacteria</taxon>
        <taxon>Bacillati</taxon>
        <taxon>Actinomycetota</taxon>
        <taxon>Actinomycetes</taxon>
        <taxon>Mycobacteriales</taxon>
        <taxon>Nocardiaceae</taxon>
        <taxon>Nocardia</taxon>
    </lineage>
</organism>
<dbReference type="STRING" id="1210063.GCA_001612665_06210"/>
<accession>A0A4V6NCL5</accession>
<keyword evidence="4" id="KW-1185">Reference proteome</keyword>
<feature type="transmembrane region" description="Helical" evidence="1">
    <location>
        <begin position="27"/>
        <end position="48"/>
    </location>
</feature>
<dbReference type="Pfam" id="PF00326">
    <property type="entry name" value="Peptidase_S9"/>
    <property type="match status" value="1"/>
</dbReference>
<sequence length="353" mass="36947">MSVGEGTRDNVLDPGPRVTDNRDMKRVGVVVAVCALLVAMSAVVGPAVRAQPPCAPGVDLRQVAITVDGERATGRVYEPYRCVPGDSPATKLVVAVHGHGGSSADFAPYMAALARTGGSPILLMDLRSADGPWRTGDWNLWAGWHDLVAATQWYRGEHPDIASTVLWGWSQGGITSGLAVAHGPPGLFDYWVDNYGPSDDFTMWAAAGSVDPALPRQIERDAGGCVPMICPLAYIERSPALLADRLTMRRAFLIHGTADAIVPFATSVELRAALTAAGKPFSFYTVVSGRDLTGAIVAGDHSVGPALFEGGCVVLRLLAGAEPLAPQVSDYVVDVERGVVTAPPAPEGAKCAA</sequence>